<dbReference type="CDD" id="cd00303">
    <property type="entry name" value="retropepsin_like"/>
    <property type="match status" value="1"/>
</dbReference>
<organism evidence="2 3">
    <name type="scientific">Tanacetum coccineum</name>
    <dbReference type="NCBI Taxonomy" id="301880"/>
    <lineage>
        <taxon>Eukaryota</taxon>
        <taxon>Viridiplantae</taxon>
        <taxon>Streptophyta</taxon>
        <taxon>Embryophyta</taxon>
        <taxon>Tracheophyta</taxon>
        <taxon>Spermatophyta</taxon>
        <taxon>Magnoliopsida</taxon>
        <taxon>eudicotyledons</taxon>
        <taxon>Gunneridae</taxon>
        <taxon>Pentapetalae</taxon>
        <taxon>asterids</taxon>
        <taxon>campanulids</taxon>
        <taxon>Asterales</taxon>
        <taxon>Asteraceae</taxon>
        <taxon>Asteroideae</taxon>
        <taxon>Anthemideae</taxon>
        <taxon>Anthemidinae</taxon>
        <taxon>Tanacetum</taxon>
    </lineage>
</organism>
<evidence type="ECO:0000256" key="1">
    <source>
        <dbReference type="SAM" id="MobiDB-lite"/>
    </source>
</evidence>
<sequence>MVQTKSRYKASGEPVTVLQQHRRPPHAKGTTSTMNNTEVQPSGKDNLAAKVNKLSKELEFVISWIRDQPPKAHVTPVKERYAEYKFEDDDIEDKDDGNKKMQSPHYPFKVEARIDIPTNDGTVDAEKLDSWIDQLETYFPLYGFSSSDKVVFARLTLTSHALAWWNSQLKTRGEDVSWKEFTRLLRQEFYPMRITGHTEECWKVHPELFPKKWIKDNRRGKRTTATAQSLNTKEQPDKREELFTLHIQVKQELIEAIVDTGSQKNLISAGLVQRLGLTTTPHPHEVLCEVVPLDIFQGKYLVNRSKGTRNVEFTMACQARRLVNASQVVLLSLVRPIESADKVSALSQINNQPENAKATYPTVGMYRNLALENDEIKRHDRQRVEGNFQEGDRHRTEEKPKTEGKKIKLICYGSFRILKKIDKNACQLKLPAYMEMYPVVNVDKLKLFKPSMFDEKPLHSFPSLDKLGDEKKLIMEYLVKISKKARILELKRRHLNITVLTSNMPYPSRKIRRICACASLKTTKEQDPIRRIQRRSLRHIQVMKIKYSGRYRTWSLLQETPDTPY</sequence>
<evidence type="ECO:0000313" key="3">
    <source>
        <dbReference type="Proteomes" id="UP001151760"/>
    </source>
</evidence>
<dbReference type="Proteomes" id="UP001151760">
    <property type="component" value="Unassembled WGS sequence"/>
</dbReference>
<gene>
    <name evidence="2" type="ORF">Tco_0975481</name>
</gene>
<dbReference type="EMBL" id="BQNB010016228">
    <property type="protein sequence ID" value="GJT49324.1"/>
    <property type="molecule type" value="Genomic_DNA"/>
</dbReference>
<accession>A0ABQ5EEJ8</accession>
<keyword evidence="3" id="KW-1185">Reference proteome</keyword>
<evidence type="ECO:0000313" key="2">
    <source>
        <dbReference type="EMBL" id="GJT49324.1"/>
    </source>
</evidence>
<feature type="region of interest" description="Disordered" evidence="1">
    <location>
        <begin position="1"/>
        <end position="43"/>
    </location>
</feature>
<proteinExistence type="predicted"/>
<dbReference type="Gene3D" id="2.40.70.10">
    <property type="entry name" value="Acid Proteases"/>
    <property type="match status" value="1"/>
</dbReference>
<dbReference type="InterPro" id="IPR021109">
    <property type="entry name" value="Peptidase_aspartic_dom_sf"/>
</dbReference>
<name>A0ABQ5EEJ8_9ASTR</name>
<protein>
    <submittedName>
        <fullName evidence="2">Retrovirus-related pol polyprotein from transposon TNT 1-94</fullName>
    </submittedName>
</protein>
<reference evidence="2" key="1">
    <citation type="journal article" date="2022" name="Int. J. Mol. Sci.">
        <title>Draft Genome of Tanacetum Coccineum: Genomic Comparison of Closely Related Tanacetum-Family Plants.</title>
        <authorList>
            <person name="Yamashiro T."/>
            <person name="Shiraishi A."/>
            <person name="Nakayama K."/>
            <person name="Satake H."/>
        </authorList>
    </citation>
    <scope>NUCLEOTIDE SEQUENCE</scope>
</reference>
<feature type="compositionally biased region" description="Polar residues" evidence="1">
    <location>
        <begin position="29"/>
        <end position="40"/>
    </location>
</feature>
<comment type="caution">
    <text evidence="2">The sequence shown here is derived from an EMBL/GenBank/DDBJ whole genome shotgun (WGS) entry which is preliminary data.</text>
</comment>
<reference evidence="2" key="2">
    <citation type="submission" date="2022-01" db="EMBL/GenBank/DDBJ databases">
        <authorList>
            <person name="Yamashiro T."/>
            <person name="Shiraishi A."/>
            <person name="Satake H."/>
            <person name="Nakayama K."/>
        </authorList>
    </citation>
    <scope>NUCLEOTIDE SEQUENCE</scope>
</reference>